<reference evidence="3" key="1">
    <citation type="submission" date="2018-10" db="EMBL/GenBank/DDBJ databases">
        <title>Effector identification in a new, highly contiguous assembly of the strawberry crown rot pathogen Phytophthora cactorum.</title>
        <authorList>
            <person name="Armitage A.D."/>
            <person name="Nellist C.F."/>
            <person name="Bates H."/>
            <person name="Vickerstaff R.J."/>
            <person name="Harrison R.J."/>
        </authorList>
    </citation>
    <scope>NUCLEOTIDE SEQUENCE</scope>
    <source>
        <strain evidence="3">4040</strain>
    </source>
</reference>
<feature type="compositionally biased region" description="Basic and acidic residues" evidence="1">
    <location>
        <begin position="137"/>
        <end position="165"/>
    </location>
</feature>
<proteinExistence type="predicted"/>
<dbReference type="PANTHER" id="PTHR37984">
    <property type="entry name" value="PROTEIN CBG26694"/>
    <property type="match status" value="1"/>
</dbReference>
<dbReference type="InterPro" id="IPR050951">
    <property type="entry name" value="Retrovirus_Pol_polyprotein"/>
</dbReference>
<protein>
    <recommendedName>
        <fullName evidence="2">Integrase catalytic domain-containing protein</fullName>
    </recommendedName>
</protein>
<evidence type="ECO:0000313" key="3">
    <source>
        <dbReference type="EMBL" id="KAG2873603.1"/>
    </source>
</evidence>
<evidence type="ECO:0000256" key="1">
    <source>
        <dbReference type="SAM" id="MobiDB-lite"/>
    </source>
</evidence>
<comment type="caution">
    <text evidence="3">The sequence shown here is derived from an EMBL/GenBank/DDBJ whole genome shotgun (WGS) entry which is preliminary data.</text>
</comment>
<dbReference type="Proteomes" id="UP000736787">
    <property type="component" value="Unassembled WGS sequence"/>
</dbReference>
<dbReference type="InterPro" id="IPR012337">
    <property type="entry name" value="RNaseH-like_sf"/>
</dbReference>
<organism evidence="3 4">
    <name type="scientific">Phytophthora cactorum</name>
    <dbReference type="NCBI Taxonomy" id="29920"/>
    <lineage>
        <taxon>Eukaryota</taxon>
        <taxon>Sar</taxon>
        <taxon>Stramenopiles</taxon>
        <taxon>Oomycota</taxon>
        <taxon>Peronosporomycetes</taxon>
        <taxon>Peronosporales</taxon>
        <taxon>Peronosporaceae</taxon>
        <taxon>Phytophthora</taxon>
    </lineage>
</organism>
<sequence>MIRHDRDPRFMSEVFQTFADMMQARSRATLSYFPQANGQQERSEKSAMASVRVYVEDPLHQDWDELVERLIFAINNYMDTTRKETPFYLVHGWDARSTLRAMTSMGRGLGRQSDARAWRREASRQQEIALAMAKKYQASEKEKRAKKHNDALSRMERSSLRHGEPSDTSGNGSSDQANDAGATRPNVKPLFEVGSRAWLYMGRVKPGLVKKLAHLWHGPFRIKAKVEEFAYELELPDRQGSGGEASHRLR</sequence>
<accession>A0A8T1AAY6</accession>
<dbReference type="GO" id="GO:0015074">
    <property type="term" value="P:DNA integration"/>
    <property type="evidence" value="ECO:0007669"/>
    <property type="project" value="InterPro"/>
</dbReference>
<name>A0A8T1AAY6_9STRA</name>
<evidence type="ECO:0000259" key="2">
    <source>
        <dbReference type="PROSITE" id="PS50994"/>
    </source>
</evidence>
<dbReference type="SUPFAM" id="SSF53098">
    <property type="entry name" value="Ribonuclease H-like"/>
    <property type="match status" value="1"/>
</dbReference>
<dbReference type="EMBL" id="RCMK01003770">
    <property type="protein sequence ID" value="KAG2873603.1"/>
    <property type="molecule type" value="Genomic_DNA"/>
</dbReference>
<dbReference type="GO" id="GO:0003676">
    <property type="term" value="F:nucleic acid binding"/>
    <property type="evidence" value="ECO:0007669"/>
    <property type="project" value="InterPro"/>
</dbReference>
<dbReference type="PROSITE" id="PS50994">
    <property type="entry name" value="INTEGRASE"/>
    <property type="match status" value="1"/>
</dbReference>
<feature type="compositionally biased region" description="Polar residues" evidence="1">
    <location>
        <begin position="166"/>
        <end position="177"/>
    </location>
</feature>
<gene>
    <name evidence="3" type="ORF">PC117_g27772</name>
</gene>
<dbReference type="Gene3D" id="3.30.420.10">
    <property type="entry name" value="Ribonuclease H-like superfamily/Ribonuclease H"/>
    <property type="match status" value="1"/>
</dbReference>
<dbReference type="InterPro" id="IPR001584">
    <property type="entry name" value="Integrase_cat-core"/>
</dbReference>
<feature type="region of interest" description="Disordered" evidence="1">
    <location>
        <begin position="134"/>
        <end position="186"/>
    </location>
</feature>
<feature type="domain" description="Integrase catalytic" evidence="2">
    <location>
        <begin position="1"/>
        <end position="94"/>
    </location>
</feature>
<dbReference type="AlphaFoldDB" id="A0A8T1AAY6"/>
<dbReference type="VEuPathDB" id="FungiDB:PC110_g416"/>
<dbReference type="PANTHER" id="PTHR37984:SF5">
    <property type="entry name" value="PROTEIN NYNRIN-LIKE"/>
    <property type="match status" value="1"/>
</dbReference>
<dbReference type="InterPro" id="IPR036397">
    <property type="entry name" value="RNaseH_sf"/>
</dbReference>
<evidence type="ECO:0000313" key="4">
    <source>
        <dbReference type="Proteomes" id="UP000736787"/>
    </source>
</evidence>